<name>A0ABV0ZFE0_9TELE</name>
<dbReference type="Proteomes" id="UP001469553">
    <property type="component" value="Unassembled WGS sequence"/>
</dbReference>
<proteinExistence type="predicted"/>
<evidence type="ECO:0000313" key="2">
    <source>
        <dbReference type="Proteomes" id="UP001469553"/>
    </source>
</evidence>
<sequence>LTFLDALTHEQENREGQNQENLYAFTNTHLISLPVGLALLPFLQWFPVPTACISCYIQSMNTRSQQVWTQLLNSQPAFPIAPFLLCLSFSTLNSPSSPILVSSLTPLSALVLPSMQFSLQRFHHCCRCSLCSTFIKGLSSDSPSYNT</sequence>
<evidence type="ECO:0000313" key="1">
    <source>
        <dbReference type="EMBL" id="MEQ2304609.1"/>
    </source>
</evidence>
<feature type="non-terminal residue" evidence="1">
    <location>
        <position position="1"/>
    </location>
</feature>
<accession>A0ABV0ZFE0</accession>
<dbReference type="EMBL" id="JAHRIP010059678">
    <property type="protein sequence ID" value="MEQ2304609.1"/>
    <property type="molecule type" value="Genomic_DNA"/>
</dbReference>
<protein>
    <submittedName>
        <fullName evidence="1">Uncharacterized protein</fullName>
    </submittedName>
</protein>
<gene>
    <name evidence="1" type="ORF">AMECASPLE_028933</name>
</gene>
<comment type="caution">
    <text evidence="1">The sequence shown here is derived from an EMBL/GenBank/DDBJ whole genome shotgun (WGS) entry which is preliminary data.</text>
</comment>
<organism evidence="1 2">
    <name type="scientific">Ameca splendens</name>
    <dbReference type="NCBI Taxonomy" id="208324"/>
    <lineage>
        <taxon>Eukaryota</taxon>
        <taxon>Metazoa</taxon>
        <taxon>Chordata</taxon>
        <taxon>Craniata</taxon>
        <taxon>Vertebrata</taxon>
        <taxon>Euteleostomi</taxon>
        <taxon>Actinopterygii</taxon>
        <taxon>Neopterygii</taxon>
        <taxon>Teleostei</taxon>
        <taxon>Neoteleostei</taxon>
        <taxon>Acanthomorphata</taxon>
        <taxon>Ovalentaria</taxon>
        <taxon>Atherinomorphae</taxon>
        <taxon>Cyprinodontiformes</taxon>
        <taxon>Goodeidae</taxon>
        <taxon>Ameca</taxon>
    </lineage>
</organism>
<keyword evidence="2" id="KW-1185">Reference proteome</keyword>
<reference evidence="1 2" key="1">
    <citation type="submission" date="2021-06" db="EMBL/GenBank/DDBJ databases">
        <authorList>
            <person name="Palmer J.M."/>
        </authorList>
    </citation>
    <scope>NUCLEOTIDE SEQUENCE [LARGE SCALE GENOMIC DNA]</scope>
    <source>
        <strain evidence="1 2">AS_MEX2019</strain>
        <tissue evidence="1">Muscle</tissue>
    </source>
</reference>